<dbReference type="AlphaFoldDB" id="A0AAW0RR65"/>
<comment type="caution">
    <text evidence="2">The sequence shown here is derived from an EMBL/GenBank/DDBJ whole genome shotgun (WGS) entry which is preliminary data.</text>
</comment>
<dbReference type="SUPFAM" id="SSF51695">
    <property type="entry name" value="PLC-like phosphodiesterases"/>
    <property type="match status" value="1"/>
</dbReference>
<accession>A0AAW0RR65</accession>
<keyword evidence="1" id="KW-0732">Signal</keyword>
<sequence length="296" mass="32635">MHSLAPLLALAGTALAACNGRDEYCGRKYSNITYMGAHDSAFVGALPMHNQYVPVADQLDLGVRFLQAQTHRKGGAIEMCHTYCWELDAGSLDAYLRAVAAWMGAHPDEVVTLLLTNGDKIPVDDFDAVFRAAGLTQYVMRPQKVMAREEWPTLQEMIDVGTRLVVFMGALRRDLLYGKEMASCTKVDYIINEFDYFWETPWGITDKTFPTCVVDRPPKGDPAKLMGLMNHMLNYKLGDVVFPNQPDAASTNSKASIEAQVARCIAAWSQQPNVVLLDWVNIGEVAAEGLALNGLS</sequence>
<protein>
    <recommendedName>
        <fullName evidence="4">PLC-like phosphodiesterase</fullName>
    </recommendedName>
</protein>
<dbReference type="EMBL" id="JAAHCF010000378">
    <property type="protein sequence ID" value="KAK8144543.1"/>
    <property type="molecule type" value="Genomic_DNA"/>
</dbReference>
<reference evidence="2 3" key="1">
    <citation type="submission" date="2020-02" db="EMBL/GenBank/DDBJ databases">
        <title>Comparative genomics of the hypocrealean fungal genus Beauvera.</title>
        <authorList>
            <person name="Showalter D.N."/>
            <person name="Bushley K.E."/>
            <person name="Rehner S.A."/>
        </authorList>
    </citation>
    <scope>NUCLEOTIDE SEQUENCE [LARGE SCALE GENOMIC DNA]</scope>
    <source>
        <strain evidence="2 3">ARSEF4384</strain>
    </source>
</reference>
<feature type="chain" id="PRO_5043743557" description="PLC-like phosphodiesterase" evidence="1">
    <location>
        <begin position="17"/>
        <end position="296"/>
    </location>
</feature>
<evidence type="ECO:0008006" key="4">
    <source>
        <dbReference type="Google" id="ProtNLM"/>
    </source>
</evidence>
<gene>
    <name evidence="2" type="ORF">G3M48_005660</name>
</gene>
<dbReference type="InterPro" id="IPR017946">
    <property type="entry name" value="PLC-like_Pdiesterase_TIM-brl"/>
</dbReference>
<evidence type="ECO:0000256" key="1">
    <source>
        <dbReference type="SAM" id="SignalP"/>
    </source>
</evidence>
<dbReference type="GO" id="GO:0008081">
    <property type="term" value="F:phosphoric diester hydrolase activity"/>
    <property type="evidence" value="ECO:0007669"/>
    <property type="project" value="InterPro"/>
</dbReference>
<keyword evidence="3" id="KW-1185">Reference proteome</keyword>
<dbReference type="Proteomes" id="UP001397290">
    <property type="component" value="Unassembled WGS sequence"/>
</dbReference>
<evidence type="ECO:0000313" key="3">
    <source>
        <dbReference type="Proteomes" id="UP001397290"/>
    </source>
</evidence>
<dbReference type="GO" id="GO:0006629">
    <property type="term" value="P:lipid metabolic process"/>
    <property type="evidence" value="ECO:0007669"/>
    <property type="project" value="InterPro"/>
</dbReference>
<feature type="signal peptide" evidence="1">
    <location>
        <begin position="1"/>
        <end position="16"/>
    </location>
</feature>
<dbReference type="PANTHER" id="PTHR13593">
    <property type="match status" value="1"/>
</dbReference>
<dbReference type="Gene3D" id="3.20.20.190">
    <property type="entry name" value="Phosphatidylinositol (PI) phosphodiesterase"/>
    <property type="match status" value="1"/>
</dbReference>
<dbReference type="InterPro" id="IPR051057">
    <property type="entry name" value="PI-PLC_domain"/>
</dbReference>
<organism evidence="2 3">
    <name type="scientific">Beauveria asiatica</name>
    <dbReference type="NCBI Taxonomy" id="1069075"/>
    <lineage>
        <taxon>Eukaryota</taxon>
        <taxon>Fungi</taxon>
        <taxon>Dikarya</taxon>
        <taxon>Ascomycota</taxon>
        <taxon>Pezizomycotina</taxon>
        <taxon>Sordariomycetes</taxon>
        <taxon>Hypocreomycetidae</taxon>
        <taxon>Hypocreales</taxon>
        <taxon>Cordycipitaceae</taxon>
        <taxon>Beauveria</taxon>
    </lineage>
</organism>
<name>A0AAW0RR65_9HYPO</name>
<dbReference type="Pfam" id="PF26146">
    <property type="entry name" value="PI-PLC_X"/>
    <property type="match status" value="1"/>
</dbReference>
<proteinExistence type="predicted"/>
<dbReference type="PANTHER" id="PTHR13593:SF146">
    <property type="entry name" value="PLC-LIKE PHOSPHODIESTERASE"/>
    <property type="match status" value="1"/>
</dbReference>
<evidence type="ECO:0000313" key="2">
    <source>
        <dbReference type="EMBL" id="KAK8144543.1"/>
    </source>
</evidence>